<dbReference type="SUPFAM" id="SSF58104">
    <property type="entry name" value="Methyl-accepting chemotaxis protein (MCP) signaling domain"/>
    <property type="match status" value="1"/>
</dbReference>
<sequence>MSSQLKIPNTASFLLLDKRSTVTSIKLEPRSFIILREAVADGMKLPASPEEFEGRYRRDFFQAYLERDPSVYDHALQVFVATHSTCARFEPAVNQRLPTIGKHLTRVADSAISLLEVRLNALVQGQSEENSKSMFQDILKNVDALSSDASDLAAVCEANGKDVAEFKVQSKKNFEDASEVDTRWHKAGLSDEEWQKKLQNSTRYLEQMIETLQQESDNLDNQSRNAPSESSWEWKIFQPFRDTVGALTGVHLKSREEIQNSIERYRREAEGIRTEYNNVHRRLDEVTATIENLHHNMHDISTHAEEVAAAISSVYSAASRLITDNEDLARRLGDLERDLEMEAEFEESLGSVLNSQVDEISECYAMWEEVKRIGEIMRLMDACIAPLTKNPNVKEVTTGDKRKAGGGATAKGEDQRKGAEVEGRPMKCIGHARPDARVGPICETQLWSGDRGRGSQTEPAGAKSLSRPRKGKNKGSWLNAMC</sequence>
<dbReference type="AlphaFoldDB" id="A0A8H5KQW0"/>
<evidence type="ECO:0000256" key="1">
    <source>
        <dbReference type="SAM" id="Coils"/>
    </source>
</evidence>
<feature type="coiled-coil region" evidence="1">
    <location>
        <begin position="255"/>
        <end position="282"/>
    </location>
</feature>
<dbReference type="Gene3D" id="1.10.287.950">
    <property type="entry name" value="Methyl-accepting chemotaxis protein"/>
    <property type="match status" value="1"/>
</dbReference>
<proteinExistence type="predicted"/>
<feature type="compositionally biased region" description="Basic and acidic residues" evidence="2">
    <location>
        <begin position="411"/>
        <end position="425"/>
    </location>
</feature>
<evidence type="ECO:0000313" key="4">
    <source>
        <dbReference type="Proteomes" id="UP000546213"/>
    </source>
</evidence>
<keyword evidence="1" id="KW-0175">Coiled coil</keyword>
<reference evidence="3 4" key="1">
    <citation type="submission" date="2020-05" db="EMBL/GenBank/DDBJ databases">
        <title>Identification and distribution of gene clusters putatively required for synthesis of sphingolipid metabolism inhibitors in phylogenetically diverse species of the filamentous fungus Fusarium.</title>
        <authorList>
            <person name="Kim H.-S."/>
            <person name="Busman M."/>
            <person name="Brown D.W."/>
            <person name="Divon H."/>
            <person name="Uhlig S."/>
            <person name="Proctor R.H."/>
        </authorList>
    </citation>
    <scope>NUCLEOTIDE SEQUENCE [LARGE SCALE GENOMIC DNA]</scope>
    <source>
        <strain evidence="3 4">NRRL 36939</strain>
    </source>
</reference>
<feature type="region of interest" description="Disordered" evidence="2">
    <location>
        <begin position="446"/>
        <end position="482"/>
    </location>
</feature>
<organism evidence="3 4">
    <name type="scientific">Fusarium pseudocircinatum</name>
    <dbReference type="NCBI Taxonomy" id="56676"/>
    <lineage>
        <taxon>Eukaryota</taxon>
        <taxon>Fungi</taxon>
        <taxon>Dikarya</taxon>
        <taxon>Ascomycota</taxon>
        <taxon>Pezizomycotina</taxon>
        <taxon>Sordariomycetes</taxon>
        <taxon>Hypocreomycetidae</taxon>
        <taxon>Hypocreales</taxon>
        <taxon>Nectriaceae</taxon>
        <taxon>Fusarium</taxon>
        <taxon>Fusarium fujikuroi species complex</taxon>
    </lineage>
</organism>
<keyword evidence="4" id="KW-1185">Reference proteome</keyword>
<dbReference type="Proteomes" id="UP000546213">
    <property type="component" value="Unassembled WGS sequence"/>
</dbReference>
<dbReference type="OrthoDB" id="5101630at2759"/>
<protein>
    <submittedName>
        <fullName evidence="3">Uncharacterized protein</fullName>
    </submittedName>
</protein>
<name>A0A8H5KQW0_9HYPO</name>
<comment type="caution">
    <text evidence="3">The sequence shown here is derived from an EMBL/GenBank/DDBJ whole genome shotgun (WGS) entry which is preliminary data.</text>
</comment>
<feature type="coiled-coil region" evidence="1">
    <location>
        <begin position="195"/>
        <end position="225"/>
    </location>
</feature>
<accession>A0A8H5KQW0</accession>
<dbReference type="EMBL" id="JAAOAS010000347">
    <property type="protein sequence ID" value="KAF5578850.1"/>
    <property type="molecule type" value="Genomic_DNA"/>
</dbReference>
<feature type="region of interest" description="Disordered" evidence="2">
    <location>
        <begin position="392"/>
        <end position="434"/>
    </location>
</feature>
<gene>
    <name evidence="3" type="ORF">FPCIR_11393</name>
</gene>
<evidence type="ECO:0000256" key="2">
    <source>
        <dbReference type="SAM" id="MobiDB-lite"/>
    </source>
</evidence>
<evidence type="ECO:0000313" key="3">
    <source>
        <dbReference type="EMBL" id="KAF5578850.1"/>
    </source>
</evidence>